<evidence type="ECO:0000256" key="2">
    <source>
        <dbReference type="ARBA" id="ARBA00023125"/>
    </source>
</evidence>
<dbReference type="SUPFAM" id="SSF75516">
    <property type="entry name" value="Pheromone-binding domain of LuxR-like quorum-sensing transcription factors"/>
    <property type="match status" value="1"/>
</dbReference>
<dbReference type="Gene3D" id="3.30.450.80">
    <property type="entry name" value="Transcription factor LuxR-like, autoinducer-binding domain"/>
    <property type="match status" value="1"/>
</dbReference>
<dbReference type="Proteomes" id="UP000192815">
    <property type="component" value="Unassembled WGS sequence"/>
</dbReference>
<evidence type="ECO:0000259" key="4">
    <source>
        <dbReference type="PROSITE" id="PS50043"/>
    </source>
</evidence>
<dbReference type="GO" id="GO:0006355">
    <property type="term" value="P:regulation of DNA-templated transcription"/>
    <property type="evidence" value="ECO:0007669"/>
    <property type="project" value="InterPro"/>
</dbReference>
<dbReference type="AlphaFoldDB" id="A0A1X0N7B1"/>
<reference evidence="6" key="1">
    <citation type="submission" date="2017-02" db="EMBL/GenBank/DDBJ databases">
        <title>Pseudomonas floridae sp. nov., a novel pathogenic bacterial species isolated from tomato.</title>
        <authorList>
            <person name="Timilsina S."/>
            <person name="Vallad G.E."/>
            <person name="Jones J.B."/>
        </authorList>
    </citation>
    <scope>NUCLEOTIDE SEQUENCE [LARGE SCALE GENOMIC DNA]</scope>
    <source>
        <strain evidence="6">GEV388</strain>
    </source>
</reference>
<protein>
    <submittedName>
        <fullName evidence="5">Helix-turn-helix transcriptional regulator</fullName>
    </submittedName>
</protein>
<dbReference type="PROSITE" id="PS50043">
    <property type="entry name" value="HTH_LUXR_2"/>
    <property type="match status" value="1"/>
</dbReference>
<dbReference type="RefSeq" id="WP_083182726.1">
    <property type="nucleotide sequence ID" value="NZ_CBCRZR010000003.1"/>
</dbReference>
<evidence type="ECO:0000313" key="6">
    <source>
        <dbReference type="Proteomes" id="UP000192815"/>
    </source>
</evidence>
<dbReference type="InterPro" id="IPR036693">
    <property type="entry name" value="TF_LuxR_autoind-bd_dom_sf"/>
</dbReference>
<feature type="domain" description="HTH luxR-type" evidence="4">
    <location>
        <begin position="172"/>
        <end position="237"/>
    </location>
</feature>
<dbReference type="InterPro" id="IPR000792">
    <property type="entry name" value="Tscrpt_reg_LuxR_C"/>
</dbReference>
<keyword evidence="1" id="KW-0805">Transcription regulation</keyword>
<accession>A0A1X0N7B1</accession>
<dbReference type="SUPFAM" id="SSF46894">
    <property type="entry name" value="C-terminal effector domain of the bipartite response regulators"/>
    <property type="match status" value="1"/>
</dbReference>
<evidence type="ECO:0000313" key="5">
    <source>
        <dbReference type="EMBL" id="ORC59261.1"/>
    </source>
</evidence>
<comment type="caution">
    <text evidence="5">The sequence shown here is derived from an EMBL/GenBank/DDBJ whole genome shotgun (WGS) entry which is preliminary data.</text>
</comment>
<organism evidence="5 6">
    <name type="scientific">Pseudomonas floridensis</name>
    <dbReference type="NCBI Taxonomy" id="1958950"/>
    <lineage>
        <taxon>Bacteria</taxon>
        <taxon>Pseudomonadati</taxon>
        <taxon>Pseudomonadota</taxon>
        <taxon>Gammaproteobacteria</taxon>
        <taxon>Pseudomonadales</taxon>
        <taxon>Pseudomonadaceae</taxon>
        <taxon>Pseudomonas</taxon>
    </lineage>
</organism>
<dbReference type="STRING" id="1958950.BZK31_11260"/>
<dbReference type="Pfam" id="PF00196">
    <property type="entry name" value="GerE"/>
    <property type="match status" value="1"/>
</dbReference>
<dbReference type="PANTHER" id="PTHR44688">
    <property type="entry name" value="DNA-BINDING TRANSCRIPTIONAL ACTIVATOR DEVR_DOSR"/>
    <property type="match status" value="1"/>
</dbReference>
<evidence type="ECO:0000256" key="1">
    <source>
        <dbReference type="ARBA" id="ARBA00023015"/>
    </source>
</evidence>
<dbReference type="CDD" id="cd06170">
    <property type="entry name" value="LuxR_C_like"/>
    <property type="match status" value="1"/>
</dbReference>
<gene>
    <name evidence="5" type="ORF">BZK31_11260</name>
</gene>
<proteinExistence type="predicted"/>
<keyword evidence="3" id="KW-0804">Transcription</keyword>
<dbReference type="InterPro" id="IPR016032">
    <property type="entry name" value="Sig_transdc_resp-reg_C-effctor"/>
</dbReference>
<keyword evidence="6" id="KW-1185">Reference proteome</keyword>
<dbReference type="Pfam" id="PF03472">
    <property type="entry name" value="Autoind_bind"/>
    <property type="match status" value="1"/>
</dbReference>
<dbReference type="GO" id="GO:0003677">
    <property type="term" value="F:DNA binding"/>
    <property type="evidence" value="ECO:0007669"/>
    <property type="project" value="UniProtKB-KW"/>
</dbReference>
<dbReference type="Gene3D" id="1.10.10.10">
    <property type="entry name" value="Winged helix-like DNA-binding domain superfamily/Winged helix DNA-binding domain"/>
    <property type="match status" value="1"/>
</dbReference>
<dbReference type="SMART" id="SM00421">
    <property type="entry name" value="HTH_LUXR"/>
    <property type="match status" value="1"/>
</dbReference>
<name>A0A1X0N7B1_9PSED</name>
<sequence length="240" mass="27322">MCSAMTDNATMGLLIEQMVSTITETDGRMAIENALRWLRRECGCERAMFYQFKDSQLLTFVTSNVDERWGEAFRRQHMIVHDPVLRFYCNHLGFLDWRDAVRHHLPPPWYDELLETCELTPALSYGYTSPCRGVSGVTSVLTLAAMESNTTPNDKYLVTSLVPVLHQVGRGIQFSSRGLTQKELETLQWARDGKTAWEISMIREVSEATVKYHFKTIYSKLGVANRAQAVGEALCRGFIV</sequence>
<dbReference type="OrthoDB" id="9774661at2"/>
<dbReference type="PANTHER" id="PTHR44688:SF16">
    <property type="entry name" value="DNA-BINDING TRANSCRIPTIONAL ACTIVATOR DEVR_DOSR"/>
    <property type="match status" value="1"/>
</dbReference>
<keyword evidence="2" id="KW-0238">DNA-binding</keyword>
<dbReference type="InterPro" id="IPR005143">
    <property type="entry name" value="TF_LuxR_autoind-bd_dom"/>
</dbReference>
<dbReference type="EMBL" id="MUIO01000037">
    <property type="protein sequence ID" value="ORC59261.1"/>
    <property type="molecule type" value="Genomic_DNA"/>
</dbReference>
<evidence type="ECO:0000256" key="3">
    <source>
        <dbReference type="ARBA" id="ARBA00023163"/>
    </source>
</evidence>
<dbReference type="PRINTS" id="PR00038">
    <property type="entry name" value="HTHLUXR"/>
</dbReference>
<dbReference type="InterPro" id="IPR036388">
    <property type="entry name" value="WH-like_DNA-bd_sf"/>
</dbReference>